<protein>
    <recommendedName>
        <fullName evidence="1">CN hydrolase domain-containing protein</fullName>
    </recommendedName>
</protein>
<proteinExistence type="predicted"/>
<sequence length="304" mass="33738">MAPMLEREEDVAVRRRQDGAAYLVTPSELVGRARAVVSRAYEEEASLILMPEMVLTPRALAAFRQELLDRHSEHSERTNRLPPLSYALVGVVEEVEDGAARRNYVVVLDGTGEVLASQDKLSRWNLRPDEQQQYELAPVDAAVPDLLLEPISPAEEVVVVDLPGLGRLVVLICADMDVSEPGDWLYANAGLEWVYAPIMDRTRRPVRARGRVGPWIVRRAHRAACATRGRVIVTNSMALTPVVNRSNERRGLSADYPPSVECDVGLLIDGRDQEVTCEPVVVALGTADVAEVRDWNVGWQTFLE</sequence>
<dbReference type="Pfam" id="PF00795">
    <property type="entry name" value="CN_hydrolase"/>
    <property type="match status" value="1"/>
</dbReference>
<reference evidence="2 3" key="1">
    <citation type="submission" date="2020-03" db="EMBL/GenBank/DDBJ databases">
        <authorList>
            <person name="Wang L."/>
            <person name="He N."/>
            <person name="Li Y."/>
            <person name="Fang Y."/>
            <person name="Zhang F."/>
        </authorList>
    </citation>
    <scope>NUCLEOTIDE SEQUENCE [LARGE SCALE GENOMIC DNA]</scope>
    <source>
        <strain evidence="2 3">36D10-4-7</strain>
    </source>
</reference>
<organism evidence="2 3">
    <name type="scientific">Sphingomonas corticis</name>
    <dbReference type="NCBI Taxonomy" id="2722791"/>
    <lineage>
        <taxon>Bacteria</taxon>
        <taxon>Pseudomonadati</taxon>
        <taxon>Pseudomonadota</taxon>
        <taxon>Alphaproteobacteria</taxon>
        <taxon>Sphingomonadales</taxon>
        <taxon>Sphingomonadaceae</taxon>
        <taxon>Sphingomonas</taxon>
    </lineage>
</organism>
<dbReference type="Proteomes" id="UP000732399">
    <property type="component" value="Unassembled WGS sequence"/>
</dbReference>
<comment type="caution">
    <text evidence="2">The sequence shown here is derived from an EMBL/GenBank/DDBJ whole genome shotgun (WGS) entry which is preliminary data.</text>
</comment>
<feature type="domain" description="CN hydrolase" evidence="1">
    <location>
        <begin position="24"/>
        <end position="181"/>
    </location>
</feature>
<dbReference type="SUPFAM" id="SSF56317">
    <property type="entry name" value="Carbon-nitrogen hydrolase"/>
    <property type="match status" value="1"/>
</dbReference>
<accession>A0ABX1CXB3</accession>
<keyword evidence="3" id="KW-1185">Reference proteome</keyword>
<evidence type="ECO:0000313" key="3">
    <source>
        <dbReference type="Proteomes" id="UP000732399"/>
    </source>
</evidence>
<dbReference type="RefSeq" id="WP_168136162.1">
    <property type="nucleotide sequence ID" value="NZ_JAAVJH010000023.1"/>
</dbReference>
<dbReference type="Gene3D" id="3.60.110.10">
    <property type="entry name" value="Carbon-nitrogen hydrolase"/>
    <property type="match status" value="1"/>
</dbReference>
<dbReference type="InterPro" id="IPR003010">
    <property type="entry name" value="C-N_Hydrolase"/>
</dbReference>
<dbReference type="EMBL" id="JAAVJH010000023">
    <property type="protein sequence ID" value="NJR80612.1"/>
    <property type="molecule type" value="Genomic_DNA"/>
</dbReference>
<name>A0ABX1CXB3_9SPHN</name>
<dbReference type="InterPro" id="IPR036526">
    <property type="entry name" value="C-N_Hydrolase_sf"/>
</dbReference>
<gene>
    <name evidence="2" type="ORF">HBH26_18715</name>
</gene>
<evidence type="ECO:0000259" key="1">
    <source>
        <dbReference type="Pfam" id="PF00795"/>
    </source>
</evidence>
<evidence type="ECO:0000313" key="2">
    <source>
        <dbReference type="EMBL" id="NJR80612.1"/>
    </source>
</evidence>